<dbReference type="Proteomes" id="UP001431634">
    <property type="component" value="Unassembled WGS sequence"/>
</dbReference>
<evidence type="ECO:0000313" key="2">
    <source>
        <dbReference type="Proteomes" id="UP001431634"/>
    </source>
</evidence>
<sequence length="128" mass="14641">MKIFSLRQYYTSYLIPIGISVVLLTGCAARQHVLTLDRVQSEYTFAETLNKRYMHGFYGKPDPASFERLKQYRSDAYQALMQFRAEFDKNKPLPQAALQNAQTKIDIYTSYLNALGATSATKDTFTGF</sequence>
<dbReference type="PROSITE" id="PS51257">
    <property type="entry name" value="PROKAR_LIPOPROTEIN"/>
    <property type="match status" value="1"/>
</dbReference>
<protein>
    <submittedName>
        <fullName evidence="1">Uncharacterized protein</fullName>
    </submittedName>
</protein>
<dbReference type="EMBL" id="JASBAO010000001">
    <property type="protein sequence ID" value="MDI2089909.1"/>
    <property type="molecule type" value="Genomic_DNA"/>
</dbReference>
<comment type="caution">
    <text evidence="1">The sequence shown here is derived from an EMBL/GenBank/DDBJ whole genome shotgun (WGS) entry which is preliminary data.</text>
</comment>
<gene>
    <name evidence="1" type="ORF">QJV27_00710</name>
</gene>
<keyword evidence="2" id="KW-1185">Reference proteome</keyword>
<organism evidence="1 2">
    <name type="scientific">Commensalibacter oyaizuii</name>
    <dbReference type="NCBI Taxonomy" id="3043873"/>
    <lineage>
        <taxon>Bacteria</taxon>
        <taxon>Pseudomonadati</taxon>
        <taxon>Pseudomonadota</taxon>
        <taxon>Alphaproteobacteria</taxon>
        <taxon>Acetobacterales</taxon>
        <taxon>Acetobacteraceae</taxon>
    </lineage>
</organism>
<dbReference type="RefSeq" id="WP_281447075.1">
    <property type="nucleotide sequence ID" value="NZ_JASBAO010000001.1"/>
</dbReference>
<reference evidence="1" key="1">
    <citation type="submission" date="2023-05" db="EMBL/GenBank/DDBJ databases">
        <title>Whole genome sequence of Commensalibacter sp.</title>
        <authorList>
            <person name="Charoenyingcharoen P."/>
            <person name="Yukphan P."/>
        </authorList>
    </citation>
    <scope>NUCLEOTIDE SEQUENCE</scope>
    <source>
        <strain evidence="1">TBRC 16381</strain>
    </source>
</reference>
<evidence type="ECO:0000313" key="1">
    <source>
        <dbReference type="EMBL" id="MDI2089909.1"/>
    </source>
</evidence>
<proteinExistence type="predicted"/>
<accession>A0ABT6Q094</accession>
<name>A0ABT6Q094_9PROT</name>